<evidence type="ECO:0000313" key="2">
    <source>
        <dbReference type="EMBL" id="JAD88022.1"/>
    </source>
</evidence>
<protein>
    <submittedName>
        <fullName evidence="2">Uncharacterized protein</fullName>
    </submittedName>
</protein>
<proteinExistence type="predicted"/>
<reference evidence="2" key="2">
    <citation type="journal article" date="2015" name="Data Brief">
        <title>Shoot transcriptome of the giant reed, Arundo donax.</title>
        <authorList>
            <person name="Barrero R.A."/>
            <person name="Guerrero F.D."/>
            <person name="Moolhuijzen P."/>
            <person name="Goolsby J.A."/>
            <person name="Tidwell J."/>
            <person name="Bellgard S.E."/>
            <person name="Bellgard M.I."/>
        </authorList>
    </citation>
    <scope>NUCLEOTIDE SEQUENCE</scope>
    <source>
        <tissue evidence="2">Shoot tissue taken approximately 20 cm above the soil surface</tissue>
    </source>
</reference>
<sequence length="28" mass="3379">MRNWCVIREEPPNQSSIWGESEEETKRS</sequence>
<dbReference type="EMBL" id="GBRH01209873">
    <property type="protein sequence ID" value="JAD88022.1"/>
    <property type="molecule type" value="Transcribed_RNA"/>
</dbReference>
<evidence type="ECO:0000256" key="1">
    <source>
        <dbReference type="SAM" id="MobiDB-lite"/>
    </source>
</evidence>
<reference evidence="2" key="1">
    <citation type="submission" date="2014-09" db="EMBL/GenBank/DDBJ databases">
        <authorList>
            <person name="Magalhaes I.L.F."/>
            <person name="Oliveira U."/>
            <person name="Santos F.R."/>
            <person name="Vidigal T.H.D.A."/>
            <person name="Brescovit A.D."/>
            <person name="Santos A.J."/>
        </authorList>
    </citation>
    <scope>NUCLEOTIDE SEQUENCE</scope>
    <source>
        <tissue evidence="2">Shoot tissue taken approximately 20 cm above the soil surface</tissue>
    </source>
</reference>
<feature type="region of interest" description="Disordered" evidence="1">
    <location>
        <begin position="1"/>
        <end position="28"/>
    </location>
</feature>
<organism evidence="2">
    <name type="scientific">Arundo donax</name>
    <name type="common">Giant reed</name>
    <name type="synonym">Donax arundinaceus</name>
    <dbReference type="NCBI Taxonomy" id="35708"/>
    <lineage>
        <taxon>Eukaryota</taxon>
        <taxon>Viridiplantae</taxon>
        <taxon>Streptophyta</taxon>
        <taxon>Embryophyta</taxon>
        <taxon>Tracheophyta</taxon>
        <taxon>Spermatophyta</taxon>
        <taxon>Magnoliopsida</taxon>
        <taxon>Liliopsida</taxon>
        <taxon>Poales</taxon>
        <taxon>Poaceae</taxon>
        <taxon>PACMAD clade</taxon>
        <taxon>Arundinoideae</taxon>
        <taxon>Arundineae</taxon>
        <taxon>Arundo</taxon>
    </lineage>
</organism>
<dbReference type="AlphaFoldDB" id="A0A0A9DW90"/>
<name>A0A0A9DW90_ARUDO</name>
<accession>A0A0A9DW90</accession>